<organism evidence="4 5">
    <name type="scientific">Pneumocystis wakefieldiae</name>
    <dbReference type="NCBI Taxonomy" id="38082"/>
    <lineage>
        <taxon>Eukaryota</taxon>
        <taxon>Fungi</taxon>
        <taxon>Dikarya</taxon>
        <taxon>Ascomycota</taxon>
        <taxon>Taphrinomycotina</taxon>
        <taxon>Pneumocystomycetes</taxon>
        <taxon>Pneumocystaceae</taxon>
        <taxon>Pneumocystis</taxon>
    </lineage>
</organism>
<evidence type="ECO:0000313" key="5">
    <source>
        <dbReference type="Proteomes" id="UP000663699"/>
    </source>
</evidence>
<sequence length="366" mass="41052">MKAKSPDFMSQCRVLNFPWINKRMRRSKSEPKTASGQAEYSGVLMFQPPSVEVGSGVDESAFPVIQMMDGKEPFIWEDGQTKFSDISKGVTPPKSSCPRTSVKSVSKSRIPRPKNAFILYRSHVSQLLKEAMTFKVRESNISSLVSEMWKKESDVVHAYYARRAALEWVKYMKRVQQQRCAVSTDESEVTSPTPPVPLRNEPPFSPESQPNMVSYTQPSCPSPTPASVQENSVIASYNDPFIGTMIYNSSPDTSNLGFTNTDPSQLFSSPQSSNEDVFSTTYKDNIPIGNSGYLFLDKSSAPHSFKDFLFSYNMNQLDTNACYTFNSTPIFPTTYPCMVDTDLTIDANIRWPGLMQTTTPWPVNIV</sequence>
<evidence type="ECO:0000256" key="1">
    <source>
        <dbReference type="PROSITE-ProRule" id="PRU00267"/>
    </source>
</evidence>
<reference evidence="4" key="1">
    <citation type="submission" date="2020-06" db="EMBL/GenBank/DDBJ databases">
        <title>Genomes of multiple members of Pneumocystis genus reveal paths to human pathogen Pneumocystis jirovecii.</title>
        <authorList>
            <person name="Cisse O.H."/>
            <person name="Ma L."/>
            <person name="Dekker J."/>
            <person name="Khil P."/>
            <person name="Jo J."/>
            <person name="Brenchley J."/>
            <person name="Blair R."/>
            <person name="Pahar B."/>
            <person name="Chabe M."/>
            <person name="Van Rompay K.A."/>
            <person name="Keesler R."/>
            <person name="Sukura A."/>
            <person name="Hirsch V."/>
            <person name="Kutty G."/>
            <person name="Liu Y."/>
            <person name="Peng L."/>
            <person name="Chen J."/>
            <person name="Song J."/>
            <person name="Weissenbacher-Lang C."/>
            <person name="Xu J."/>
            <person name="Upham N.S."/>
            <person name="Stajich J.E."/>
            <person name="Cuomo C.A."/>
            <person name="Cushion M.T."/>
            <person name="Kovacs J.A."/>
        </authorList>
    </citation>
    <scope>NUCLEOTIDE SEQUENCE</scope>
    <source>
        <strain evidence="4">2A</strain>
    </source>
</reference>
<feature type="domain" description="HMG box" evidence="3">
    <location>
        <begin position="110"/>
        <end position="179"/>
    </location>
</feature>
<keyword evidence="5" id="KW-1185">Reference proteome</keyword>
<feature type="region of interest" description="Disordered" evidence="2">
    <location>
        <begin position="87"/>
        <end position="106"/>
    </location>
</feature>
<dbReference type="Gene3D" id="1.10.30.10">
    <property type="entry name" value="High mobility group box domain"/>
    <property type="match status" value="1"/>
</dbReference>
<dbReference type="InterPro" id="IPR009071">
    <property type="entry name" value="HMG_box_dom"/>
</dbReference>
<dbReference type="SUPFAM" id="SSF47095">
    <property type="entry name" value="HMG-box"/>
    <property type="match status" value="1"/>
</dbReference>
<accession>A0A899G1M0</accession>
<dbReference type="AlphaFoldDB" id="A0A899G1M0"/>
<gene>
    <name evidence="4" type="ORF">MERGE_000834</name>
</gene>
<dbReference type="PROSITE" id="PS50118">
    <property type="entry name" value="HMG_BOX_2"/>
    <property type="match status" value="1"/>
</dbReference>
<dbReference type="EMBL" id="CP054543">
    <property type="protein sequence ID" value="QSL66454.1"/>
    <property type="molecule type" value="Genomic_DNA"/>
</dbReference>
<feature type="compositionally biased region" description="Polar residues" evidence="2">
    <location>
        <begin position="93"/>
        <end position="106"/>
    </location>
</feature>
<dbReference type="Pfam" id="PF00505">
    <property type="entry name" value="HMG_box"/>
    <property type="match status" value="1"/>
</dbReference>
<dbReference type="SMART" id="SM00398">
    <property type="entry name" value="HMG"/>
    <property type="match status" value="1"/>
</dbReference>
<evidence type="ECO:0000313" key="4">
    <source>
        <dbReference type="EMBL" id="QSL66454.1"/>
    </source>
</evidence>
<dbReference type="OrthoDB" id="6247875at2759"/>
<dbReference type="GO" id="GO:0003677">
    <property type="term" value="F:DNA binding"/>
    <property type="evidence" value="ECO:0007669"/>
    <property type="project" value="UniProtKB-UniRule"/>
</dbReference>
<dbReference type="InterPro" id="IPR036910">
    <property type="entry name" value="HMG_box_dom_sf"/>
</dbReference>
<protein>
    <recommendedName>
        <fullName evidence="3">HMG box domain-containing protein</fullName>
    </recommendedName>
</protein>
<proteinExistence type="predicted"/>
<feature type="region of interest" description="Disordered" evidence="2">
    <location>
        <begin position="180"/>
        <end position="209"/>
    </location>
</feature>
<evidence type="ECO:0000256" key="2">
    <source>
        <dbReference type="SAM" id="MobiDB-lite"/>
    </source>
</evidence>
<keyword evidence="1" id="KW-0539">Nucleus</keyword>
<keyword evidence="1" id="KW-0238">DNA-binding</keyword>
<evidence type="ECO:0000259" key="3">
    <source>
        <dbReference type="PROSITE" id="PS50118"/>
    </source>
</evidence>
<dbReference type="Proteomes" id="UP000663699">
    <property type="component" value="Chromosome 12"/>
</dbReference>
<dbReference type="CDD" id="cd01389">
    <property type="entry name" value="HMG-box_ROX1-like"/>
    <property type="match status" value="1"/>
</dbReference>
<feature type="DNA-binding region" description="HMG box" evidence="1">
    <location>
        <begin position="110"/>
        <end position="179"/>
    </location>
</feature>
<dbReference type="GO" id="GO:0005634">
    <property type="term" value="C:nucleus"/>
    <property type="evidence" value="ECO:0007669"/>
    <property type="project" value="UniProtKB-UniRule"/>
</dbReference>
<name>A0A899G1M0_9ASCO</name>